<dbReference type="Proteomes" id="UP000245697">
    <property type="component" value="Unassembled WGS sequence"/>
</dbReference>
<gene>
    <name evidence="2" type="ORF">BC793_105339</name>
</gene>
<proteinExistence type="predicted"/>
<accession>A0A316FJA4</accession>
<reference evidence="2 3" key="1">
    <citation type="submission" date="2018-05" db="EMBL/GenBank/DDBJ databases">
        <title>Genomic Encyclopedia of Archaeal and Bacterial Type Strains, Phase II (KMG-II): from individual species to whole genera.</title>
        <authorList>
            <person name="Goeker M."/>
        </authorList>
    </citation>
    <scope>NUCLEOTIDE SEQUENCE [LARGE SCALE GENOMIC DNA]</scope>
    <source>
        <strain evidence="2 3">DSM 45184</strain>
    </source>
</reference>
<dbReference type="Pfam" id="PF07676">
    <property type="entry name" value="PD40"/>
    <property type="match status" value="1"/>
</dbReference>
<evidence type="ECO:0000256" key="1">
    <source>
        <dbReference type="SAM" id="SignalP"/>
    </source>
</evidence>
<sequence>MSLRVKLSVFGVVLVASATGTAAFVVHTRQERERQVAAAPSVPVTDLTLVSQQARIIFRSTAIGDDYGRVAVVPLDDPDGARAFTPARCDRVYSRQGEAVCLYSKAGFVTTYRAEVLDGSWAVRRDLPLSGVPSRTRLSPGGDWVATTTFVAGHAYTSPGEFSTETLVTPLAGGDSLNLEDDFTLLIDGKRNNSQDRNLWGVTFTGDGDQFYATAASGDKTWLVRGSLKTRELVALREDAECPSLSPDGTRIAFKTRNGQAEGQWLIAVYDLATGRSTLLAEKRSVDDQIEWLDDDRVLYGMPRSGNGPSASDVWTVPADGSGSAALFIPDAWSPAVVR</sequence>
<dbReference type="Gene3D" id="2.120.10.30">
    <property type="entry name" value="TolB, C-terminal domain"/>
    <property type="match status" value="1"/>
</dbReference>
<dbReference type="SUPFAM" id="SSF82171">
    <property type="entry name" value="DPP6 N-terminal domain-like"/>
    <property type="match status" value="1"/>
</dbReference>
<name>A0A316FJA4_9ACTN</name>
<evidence type="ECO:0000313" key="3">
    <source>
        <dbReference type="Proteomes" id="UP000245697"/>
    </source>
</evidence>
<protein>
    <submittedName>
        <fullName evidence="2">WD40 repeat protein</fullName>
    </submittedName>
</protein>
<keyword evidence="1" id="KW-0732">Signal</keyword>
<dbReference type="InterPro" id="IPR011042">
    <property type="entry name" value="6-blade_b-propeller_TolB-like"/>
</dbReference>
<dbReference type="AlphaFoldDB" id="A0A316FJA4"/>
<comment type="caution">
    <text evidence="2">The sequence shown here is derived from an EMBL/GenBank/DDBJ whole genome shotgun (WGS) entry which is preliminary data.</text>
</comment>
<evidence type="ECO:0000313" key="2">
    <source>
        <dbReference type="EMBL" id="PWK48988.1"/>
    </source>
</evidence>
<dbReference type="OrthoDB" id="9808778at2"/>
<feature type="chain" id="PRO_5039501024" evidence="1">
    <location>
        <begin position="23"/>
        <end position="339"/>
    </location>
</feature>
<dbReference type="EMBL" id="QGGR01000005">
    <property type="protein sequence ID" value="PWK48988.1"/>
    <property type="molecule type" value="Genomic_DNA"/>
</dbReference>
<dbReference type="InterPro" id="IPR011659">
    <property type="entry name" value="WD40"/>
</dbReference>
<organism evidence="2 3">
    <name type="scientific">Actinoplanes xinjiangensis</name>
    <dbReference type="NCBI Taxonomy" id="512350"/>
    <lineage>
        <taxon>Bacteria</taxon>
        <taxon>Bacillati</taxon>
        <taxon>Actinomycetota</taxon>
        <taxon>Actinomycetes</taxon>
        <taxon>Micromonosporales</taxon>
        <taxon>Micromonosporaceae</taxon>
        <taxon>Actinoplanes</taxon>
    </lineage>
</organism>
<keyword evidence="3" id="KW-1185">Reference proteome</keyword>
<feature type="signal peptide" evidence="1">
    <location>
        <begin position="1"/>
        <end position="22"/>
    </location>
</feature>